<dbReference type="NCBIfam" id="TIGR00254">
    <property type="entry name" value="GGDEF"/>
    <property type="match status" value="1"/>
</dbReference>
<evidence type="ECO:0000313" key="3">
    <source>
        <dbReference type="EMBL" id="MDR6101317.1"/>
    </source>
</evidence>
<dbReference type="PANTHER" id="PTHR46663:SF4">
    <property type="entry name" value="DIGUANYLATE CYCLASE DGCT-RELATED"/>
    <property type="match status" value="1"/>
</dbReference>
<dbReference type="Gene3D" id="3.30.70.270">
    <property type="match status" value="1"/>
</dbReference>
<feature type="transmembrane region" description="Helical" evidence="1">
    <location>
        <begin position="264"/>
        <end position="282"/>
    </location>
</feature>
<feature type="domain" description="GGDEF" evidence="2">
    <location>
        <begin position="328"/>
        <end position="460"/>
    </location>
</feature>
<dbReference type="Pfam" id="PF00990">
    <property type="entry name" value="GGDEF"/>
    <property type="match status" value="1"/>
</dbReference>
<dbReference type="EMBL" id="JAVIZC010000001">
    <property type="protein sequence ID" value="MDR6101317.1"/>
    <property type="molecule type" value="Genomic_DNA"/>
</dbReference>
<dbReference type="InterPro" id="IPR029787">
    <property type="entry name" value="Nucleotide_cyclase"/>
</dbReference>
<dbReference type="SUPFAM" id="SSF55073">
    <property type="entry name" value="Nucleotide cyclase"/>
    <property type="match status" value="1"/>
</dbReference>
<accession>A0AAJ2BAD8</accession>
<dbReference type="CDD" id="cd01949">
    <property type="entry name" value="GGDEF"/>
    <property type="match status" value="1"/>
</dbReference>
<sequence length="469" mass="50840">MTARLNHFKLVGPVAFIVGLLLLGLAAILFLGADRLDAEAKARQQTMVERNVAIWMSDMEVVLTSWTIWDEAIDKLNNNFDLGWAERNLGQSVIGTSNVRSLAVIDGNDQIIYAKTADDFANHSFLKQEPSALVAAARPLIDSVRAREHQPKKKGIPDRIASSKIEVVGNDALLLTASLFQPDIGTVVPNTERAPILVSAIPIAGSLQAFFGERFMLDDAAVEPAEQVKPDRALVDIAVAPNGQVQVLSWRANTPAHDLLRQSLPFAAATLCIFTVSCALAISTSRQALTMLVDAEKRMRHAATHDFLTGLANRTLVSTKFTQLAEHGPLTVVCIDLDGFKAINDRFGHADGDDLLKQVAERLRGGCATNDVCFRLGGDEFAVMMPKVSEEEADSRCRQLAALISKPYEVNGTIMTVGASYGMSRVMAGETSPDPVFRRADEALYIAKRLNRGAASPFRDDVDLAASSS</sequence>
<protein>
    <submittedName>
        <fullName evidence="3">Diguanylate cyclase (GGDEF)-like protein</fullName>
    </submittedName>
</protein>
<feature type="transmembrane region" description="Helical" evidence="1">
    <location>
        <begin position="12"/>
        <end position="33"/>
    </location>
</feature>
<dbReference type="Proteomes" id="UP001255601">
    <property type="component" value="Unassembled WGS sequence"/>
</dbReference>
<dbReference type="PANTHER" id="PTHR46663">
    <property type="entry name" value="DIGUANYLATE CYCLASE DGCT-RELATED"/>
    <property type="match status" value="1"/>
</dbReference>
<dbReference type="InterPro" id="IPR043128">
    <property type="entry name" value="Rev_trsase/Diguanyl_cyclase"/>
</dbReference>
<dbReference type="PROSITE" id="PS50887">
    <property type="entry name" value="GGDEF"/>
    <property type="match status" value="1"/>
</dbReference>
<keyword evidence="1" id="KW-0812">Transmembrane</keyword>
<comment type="caution">
    <text evidence="3">The sequence shown here is derived from an EMBL/GenBank/DDBJ whole genome shotgun (WGS) entry which is preliminary data.</text>
</comment>
<reference evidence="3" key="1">
    <citation type="submission" date="2023-08" db="EMBL/GenBank/DDBJ databases">
        <title>Functional and genomic diversity of the sorghum phyllosphere microbiome.</title>
        <authorList>
            <person name="Shade A."/>
        </authorList>
    </citation>
    <scope>NUCLEOTIDE SEQUENCE</scope>
    <source>
        <strain evidence="3">SORGH_AS_0974</strain>
    </source>
</reference>
<dbReference type="Pfam" id="PF05228">
    <property type="entry name" value="CHASE4"/>
    <property type="match status" value="1"/>
</dbReference>
<organism evidence="3 4">
    <name type="scientific">Agrobacterium larrymoorei</name>
    <dbReference type="NCBI Taxonomy" id="160699"/>
    <lineage>
        <taxon>Bacteria</taxon>
        <taxon>Pseudomonadati</taxon>
        <taxon>Pseudomonadota</taxon>
        <taxon>Alphaproteobacteria</taxon>
        <taxon>Hyphomicrobiales</taxon>
        <taxon>Rhizobiaceae</taxon>
        <taxon>Rhizobium/Agrobacterium group</taxon>
        <taxon>Agrobacterium</taxon>
    </lineage>
</organism>
<gene>
    <name evidence="3" type="ORF">QE369_001495</name>
</gene>
<dbReference type="InterPro" id="IPR000160">
    <property type="entry name" value="GGDEF_dom"/>
</dbReference>
<keyword evidence="1" id="KW-0472">Membrane</keyword>
<evidence type="ECO:0000313" key="4">
    <source>
        <dbReference type="Proteomes" id="UP001255601"/>
    </source>
</evidence>
<name>A0AAJ2BAD8_9HYPH</name>
<proteinExistence type="predicted"/>
<dbReference type="InterPro" id="IPR007892">
    <property type="entry name" value="CHASE4"/>
</dbReference>
<keyword evidence="1" id="KW-1133">Transmembrane helix</keyword>
<dbReference type="InterPro" id="IPR052163">
    <property type="entry name" value="DGC-Regulatory_Protein"/>
</dbReference>
<evidence type="ECO:0000256" key="1">
    <source>
        <dbReference type="SAM" id="Phobius"/>
    </source>
</evidence>
<dbReference type="AlphaFoldDB" id="A0AAJ2BAD8"/>
<dbReference type="RefSeq" id="WP_309770190.1">
    <property type="nucleotide sequence ID" value="NZ_JAVIZC010000001.1"/>
</dbReference>
<dbReference type="SMART" id="SM00267">
    <property type="entry name" value="GGDEF"/>
    <property type="match status" value="1"/>
</dbReference>
<evidence type="ECO:0000259" key="2">
    <source>
        <dbReference type="PROSITE" id="PS50887"/>
    </source>
</evidence>